<accession>A0ABN7VZA3</accession>
<sequence length="107" mass="12676">KLFEFASQQSNNLNDTNLETPNMNENNNLHSHEHWRPFSKLQRLYDRVPVCEACKKQSTRFQFLYLSPMPEKIVSVSLPIRNTYHPYIYIVLWEEPQIETPILNIGA</sequence>
<reference evidence="2 3" key="1">
    <citation type="submission" date="2021-06" db="EMBL/GenBank/DDBJ databases">
        <authorList>
            <person name="Kallberg Y."/>
            <person name="Tangrot J."/>
            <person name="Rosling A."/>
        </authorList>
    </citation>
    <scope>NUCLEOTIDE SEQUENCE [LARGE SCALE GENOMIC DNA]</scope>
    <source>
        <strain evidence="2 3">120-4 pot B 10/14</strain>
    </source>
</reference>
<evidence type="ECO:0000313" key="3">
    <source>
        <dbReference type="Proteomes" id="UP000789901"/>
    </source>
</evidence>
<keyword evidence="3" id="KW-1185">Reference proteome</keyword>
<protein>
    <submittedName>
        <fullName evidence="2">39614_t:CDS:1</fullName>
    </submittedName>
</protein>
<evidence type="ECO:0000313" key="2">
    <source>
        <dbReference type="EMBL" id="CAG8805127.1"/>
    </source>
</evidence>
<feature type="compositionally biased region" description="Low complexity" evidence="1">
    <location>
        <begin position="16"/>
        <end position="29"/>
    </location>
</feature>
<feature type="compositionally biased region" description="Polar residues" evidence="1">
    <location>
        <begin position="1"/>
        <end position="15"/>
    </location>
</feature>
<name>A0ABN7VZA3_GIGMA</name>
<dbReference type="EMBL" id="CAJVQB010024886">
    <property type="protein sequence ID" value="CAG8805127.1"/>
    <property type="molecule type" value="Genomic_DNA"/>
</dbReference>
<feature type="non-terminal residue" evidence="2">
    <location>
        <position position="1"/>
    </location>
</feature>
<dbReference type="Proteomes" id="UP000789901">
    <property type="component" value="Unassembled WGS sequence"/>
</dbReference>
<feature type="region of interest" description="Disordered" evidence="1">
    <location>
        <begin position="1"/>
        <end position="31"/>
    </location>
</feature>
<organism evidence="2 3">
    <name type="scientific">Gigaspora margarita</name>
    <dbReference type="NCBI Taxonomy" id="4874"/>
    <lineage>
        <taxon>Eukaryota</taxon>
        <taxon>Fungi</taxon>
        <taxon>Fungi incertae sedis</taxon>
        <taxon>Mucoromycota</taxon>
        <taxon>Glomeromycotina</taxon>
        <taxon>Glomeromycetes</taxon>
        <taxon>Diversisporales</taxon>
        <taxon>Gigasporaceae</taxon>
        <taxon>Gigaspora</taxon>
    </lineage>
</organism>
<gene>
    <name evidence="2" type="ORF">GMARGA_LOCUS24020</name>
</gene>
<evidence type="ECO:0000256" key="1">
    <source>
        <dbReference type="SAM" id="MobiDB-lite"/>
    </source>
</evidence>
<proteinExistence type="predicted"/>
<comment type="caution">
    <text evidence="2">The sequence shown here is derived from an EMBL/GenBank/DDBJ whole genome shotgun (WGS) entry which is preliminary data.</text>
</comment>